<evidence type="ECO:0000313" key="1">
    <source>
        <dbReference type="EMBL" id="KAF9958861.1"/>
    </source>
</evidence>
<keyword evidence="2" id="KW-1185">Reference proteome</keyword>
<sequence length="171" mass="18485">MSALIPTTWMPMKIKRTTTTTNQLVQDNNTIDDAEIVCEWKGQDIKIVCRPTTPITTLLTTSGHFISSLKVGDDILVKGKFMITADPKRKDRATVTLPLTLKEAKIRNMTAMEECNTRQGGPSYEQVSVGGEKELSAATASSTAALKDLAAATIEIPKVHASASVQALNPK</sequence>
<reference evidence="1" key="1">
    <citation type="journal article" date="2020" name="Fungal Divers.">
        <title>Resolving the Mortierellaceae phylogeny through synthesis of multi-gene phylogenetics and phylogenomics.</title>
        <authorList>
            <person name="Vandepol N."/>
            <person name="Liber J."/>
            <person name="Desiro A."/>
            <person name="Na H."/>
            <person name="Kennedy M."/>
            <person name="Barry K."/>
            <person name="Grigoriev I.V."/>
            <person name="Miller A.N."/>
            <person name="O'Donnell K."/>
            <person name="Stajich J.E."/>
            <person name="Bonito G."/>
        </authorList>
    </citation>
    <scope>NUCLEOTIDE SEQUENCE</scope>
    <source>
        <strain evidence="1">MES-2147</strain>
    </source>
</reference>
<accession>A0A9P6M0X0</accession>
<protein>
    <submittedName>
        <fullName evidence="1">Uncharacterized protein</fullName>
    </submittedName>
</protein>
<comment type="caution">
    <text evidence="1">The sequence shown here is derived from an EMBL/GenBank/DDBJ whole genome shotgun (WGS) entry which is preliminary data.</text>
</comment>
<dbReference type="AlphaFoldDB" id="A0A9P6M0X0"/>
<gene>
    <name evidence="1" type="ORF">BGZ65_001114</name>
</gene>
<organism evidence="1 2">
    <name type="scientific">Modicella reniformis</name>
    <dbReference type="NCBI Taxonomy" id="1440133"/>
    <lineage>
        <taxon>Eukaryota</taxon>
        <taxon>Fungi</taxon>
        <taxon>Fungi incertae sedis</taxon>
        <taxon>Mucoromycota</taxon>
        <taxon>Mortierellomycotina</taxon>
        <taxon>Mortierellomycetes</taxon>
        <taxon>Mortierellales</taxon>
        <taxon>Mortierellaceae</taxon>
        <taxon>Modicella</taxon>
    </lineage>
</organism>
<dbReference type="OrthoDB" id="2442523at2759"/>
<dbReference type="Proteomes" id="UP000749646">
    <property type="component" value="Unassembled WGS sequence"/>
</dbReference>
<evidence type="ECO:0000313" key="2">
    <source>
        <dbReference type="Proteomes" id="UP000749646"/>
    </source>
</evidence>
<proteinExistence type="predicted"/>
<name>A0A9P6M0X0_9FUNG</name>
<dbReference type="EMBL" id="JAAAHW010006541">
    <property type="protein sequence ID" value="KAF9958861.1"/>
    <property type="molecule type" value="Genomic_DNA"/>
</dbReference>